<dbReference type="OrthoDB" id="108312at2759"/>
<gene>
    <name evidence="1" type="ORF">EZS28_044655</name>
</gene>
<reference evidence="1 2" key="1">
    <citation type="submission" date="2019-03" db="EMBL/GenBank/DDBJ databases">
        <title>Single cell metagenomics reveals metabolic interactions within the superorganism composed of flagellate Streblomastix strix and complex community of Bacteroidetes bacteria on its surface.</title>
        <authorList>
            <person name="Treitli S.C."/>
            <person name="Kolisko M."/>
            <person name="Husnik F."/>
            <person name="Keeling P."/>
            <person name="Hampl V."/>
        </authorList>
    </citation>
    <scope>NUCLEOTIDE SEQUENCE [LARGE SCALE GENOMIC DNA]</scope>
    <source>
        <strain evidence="1">ST1C</strain>
    </source>
</reference>
<comment type="caution">
    <text evidence="1">The sequence shown here is derived from an EMBL/GenBank/DDBJ whole genome shotgun (WGS) entry which is preliminary data.</text>
</comment>
<name>A0A5J4TNB8_9EUKA</name>
<sequence>MLISTCTNATKQALANSDFKLHQDYEPKDDYALFVLTQNYLNLKVQNFQELDKKRNRDACNDIKETDCAFYRKSFLSAGCYICKARFTCKIPPTLDRINNNM</sequence>
<proteinExistence type="predicted"/>
<protein>
    <submittedName>
        <fullName evidence="1">Uncharacterized protein</fullName>
    </submittedName>
</protein>
<dbReference type="EMBL" id="SNRW01027833">
    <property type="protein sequence ID" value="KAA6359818.1"/>
    <property type="molecule type" value="Genomic_DNA"/>
</dbReference>
<organism evidence="1 2">
    <name type="scientific">Streblomastix strix</name>
    <dbReference type="NCBI Taxonomy" id="222440"/>
    <lineage>
        <taxon>Eukaryota</taxon>
        <taxon>Metamonada</taxon>
        <taxon>Preaxostyla</taxon>
        <taxon>Oxymonadida</taxon>
        <taxon>Streblomastigidae</taxon>
        <taxon>Streblomastix</taxon>
    </lineage>
</organism>
<dbReference type="AlphaFoldDB" id="A0A5J4TNB8"/>
<evidence type="ECO:0000313" key="1">
    <source>
        <dbReference type="EMBL" id="KAA6359818.1"/>
    </source>
</evidence>
<dbReference type="Proteomes" id="UP000324800">
    <property type="component" value="Unassembled WGS sequence"/>
</dbReference>
<feature type="non-terminal residue" evidence="1">
    <location>
        <position position="102"/>
    </location>
</feature>
<evidence type="ECO:0000313" key="2">
    <source>
        <dbReference type="Proteomes" id="UP000324800"/>
    </source>
</evidence>
<accession>A0A5J4TNB8</accession>